<protein>
    <submittedName>
        <fullName evidence="1">Uncharacterized protein</fullName>
    </submittedName>
</protein>
<reference evidence="1" key="1">
    <citation type="journal article" date="2023" name="Science">
        <title>Elucidation of the pathway for biosynthesis of saponin adjuvants from the soapbark tree.</title>
        <authorList>
            <person name="Reed J."/>
            <person name="Orme A."/>
            <person name="El-Demerdash A."/>
            <person name="Owen C."/>
            <person name="Martin L.B.B."/>
            <person name="Misra R.C."/>
            <person name="Kikuchi S."/>
            <person name="Rejzek M."/>
            <person name="Martin A.C."/>
            <person name="Harkess A."/>
            <person name="Leebens-Mack J."/>
            <person name="Louveau T."/>
            <person name="Stephenson M.J."/>
            <person name="Osbourn A."/>
        </authorList>
    </citation>
    <scope>NUCLEOTIDE SEQUENCE</scope>
    <source>
        <strain evidence="1">S10</strain>
    </source>
</reference>
<evidence type="ECO:0000313" key="1">
    <source>
        <dbReference type="EMBL" id="KAJ7966668.1"/>
    </source>
</evidence>
<accession>A0AAD7LYN0</accession>
<name>A0AAD7LYN0_QUISA</name>
<dbReference type="AlphaFoldDB" id="A0AAD7LYN0"/>
<evidence type="ECO:0000313" key="2">
    <source>
        <dbReference type="Proteomes" id="UP001163823"/>
    </source>
</evidence>
<dbReference type="EMBL" id="JARAOO010000006">
    <property type="protein sequence ID" value="KAJ7966668.1"/>
    <property type="molecule type" value="Genomic_DNA"/>
</dbReference>
<gene>
    <name evidence="1" type="ORF">O6P43_016106</name>
</gene>
<sequence length="76" mass="7531">MGLKNLGDIKEVGVHAVDDLASLEAGLGDLCPDGVSISGVETLGVAGIDISSVSGLSSIINPSASSVCYPNGRMSN</sequence>
<dbReference type="KEGG" id="qsa:O6P43_016106"/>
<proteinExistence type="predicted"/>
<keyword evidence="2" id="KW-1185">Reference proteome</keyword>
<organism evidence="1 2">
    <name type="scientific">Quillaja saponaria</name>
    <name type="common">Soap bark tree</name>
    <dbReference type="NCBI Taxonomy" id="32244"/>
    <lineage>
        <taxon>Eukaryota</taxon>
        <taxon>Viridiplantae</taxon>
        <taxon>Streptophyta</taxon>
        <taxon>Embryophyta</taxon>
        <taxon>Tracheophyta</taxon>
        <taxon>Spermatophyta</taxon>
        <taxon>Magnoliopsida</taxon>
        <taxon>eudicotyledons</taxon>
        <taxon>Gunneridae</taxon>
        <taxon>Pentapetalae</taxon>
        <taxon>rosids</taxon>
        <taxon>fabids</taxon>
        <taxon>Fabales</taxon>
        <taxon>Quillajaceae</taxon>
        <taxon>Quillaja</taxon>
    </lineage>
</organism>
<comment type="caution">
    <text evidence="1">The sequence shown here is derived from an EMBL/GenBank/DDBJ whole genome shotgun (WGS) entry which is preliminary data.</text>
</comment>
<dbReference type="Proteomes" id="UP001163823">
    <property type="component" value="Chromosome 6"/>
</dbReference>